<comment type="caution">
    <text evidence="1">The sequence shown here is derived from an EMBL/GenBank/DDBJ whole genome shotgun (WGS) entry which is preliminary data.</text>
</comment>
<keyword evidence="2" id="KW-1185">Reference proteome</keyword>
<evidence type="ECO:0000313" key="2">
    <source>
        <dbReference type="Proteomes" id="UP001217089"/>
    </source>
</evidence>
<dbReference type="Proteomes" id="UP001217089">
    <property type="component" value="Unassembled WGS sequence"/>
</dbReference>
<reference evidence="1 2" key="1">
    <citation type="submission" date="2022-12" db="EMBL/GenBank/DDBJ databases">
        <title>Chromosome-level genome of Tegillarca granosa.</title>
        <authorList>
            <person name="Kim J."/>
        </authorList>
    </citation>
    <scope>NUCLEOTIDE SEQUENCE [LARGE SCALE GENOMIC DNA]</scope>
    <source>
        <strain evidence="1">Teg-2019</strain>
        <tissue evidence="1">Adductor muscle</tissue>
    </source>
</reference>
<accession>A0ABQ9EB07</accession>
<proteinExistence type="predicted"/>
<dbReference type="EMBL" id="JARBDR010000917">
    <property type="protein sequence ID" value="KAJ8302524.1"/>
    <property type="molecule type" value="Genomic_DNA"/>
</dbReference>
<organism evidence="1 2">
    <name type="scientific">Tegillarca granosa</name>
    <name type="common">Malaysian cockle</name>
    <name type="synonym">Anadara granosa</name>
    <dbReference type="NCBI Taxonomy" id="220873"/>
    <lineage>
        <taxon>Eukaryota</taxon>
        <taxon>Metazoa</taxon>
        <taxon>Spiralia</taxon>
        <taxon>Lophotrochozoa</taxon>
        <taxon>Mollusca</taxon>
        <taxon>Bivalvia</taxon>
        <taxon>Autobranchia</taxon>
        <taxon>Pteriomorphia</taxon>
        <taxon>Arcoida</taxon>
        <taxon>Arcoidea</taxon>
        <taxon>Arcidae</taxon>
        <taxon>Tegillarca</taxon>
    </lineage>
</organism>
<evidence type="ECO:0000313" key="1">
    <source>
        <dbReference type="EMBL" id="KAJ8302524.1"/>
    </source>
</evidence>
<gene>
    <name evidence="1" type="ORF">KUTeg_018920</name>
</gene>
<name>A0ABQ9EB07_TEGGR</name>
<sequence>MQQSYIYQQITSFPEGNKNVFQQTILDNPTPEPQKKIHFICHYKKVKTTKDMLYHAIYMLYLSFEKCNNNQIRFAVILSIENLKFLKIKFKKKKS</sequence>
<protein>
    <submittedName>
        <fullName evidence="1">Uncharacterized protein</fullName>
    </submittedName>
</protein>